<dbReference type="InterPro" id="IPR051838">
    <property type="entry name" value="ARTD_PARP"/>
</dbReference>
<feature type="domain" description="PARP catalytic" evidence="5">
    <location>
        <begin position="190"/>
        <end position="246"/>
    </location>
</feature>
<dbReference type="InterPro" id="IPR012317">
    <property type="entry name" value="Poly(ADP-ribose)pol_cat_dom"/>
</dbReference>
<keyword evidence="3" id="KW-0548">Nucleotidyltransferase</keyword>
<dbReference type="PANTHER" id="PTHR21328">
    <property type="entry name" value="POLY ADP-RIBOSE POLYMERASE FAMILY, MEMBER PARP"/>
    <property type="match status" value="1"/>
</dbReference>
<sequence>MGSFSRPRSKRAQVSIKVIEVTNWKHVRQAKKLKKQNTWYNWVSATCSTACIFILRRSNLEWRFNVLRHDPTVIDLLLVSIHAAITTRRMDLLPECPINNTTTLTKALIDMPALSTFQTAPDLSLALHNLTLPCKTLLSWLCTMQHGLSSLSVDSPLHIPSMASAHQFTMATPAAKRALFAAHVKRDPLTRVVFHGTAMCRLYSIVATGLKVCSGTPLEANGAALGRGIYTAQEPSASLGYCIQDPGWPNSAFKNMRVLLGCEIAGFGSRNGLGTYVVPDEAMLVVRYVFLMPTTAGVPGSYLLGQELMGRYGIIKGMVGVAV</sequence>
<dbReference type="AlphaFoldDB" id="A0A6A6RCC2"/>
<gene>
    <name evidence="6" type="ORF">BU16DRAFT_555869</name>
</gene>
<proteinExistence type="predicted"/>
<dbReference type="Proteomes" id="UP000799750">
    <property type="component" value="Unassembled WGS sequence"/>
</dbReference>
<dbReference type="GO" id="GO:0016779">
    <property type="term" value="F:nucleotidyltransferase activity"/>
    <property type="evidence" value="ECO:0007669"/>
    <property type="project" value="UniProtKB-KW"/>
</dbReference>
<evidence type="ECO:0000256" key="3">
    <source>
        <dbReference type="ARBA" id="ARBA00022695"/>
    </source>
</evidence>
<dbReference type="Gene3D" id="3.90.228.10">
    <property type="match status" value="1"/>
</dbReference>
<dbReference type="OrthoDB" id="109543at2759"/>
<evidence type="ECO:0000259" key="5">
    <source>
        <dbReference type="Pfam" id="PF00644"/>
    </source>
</evidence>
<dbReference type="SUPFAM" id="SSF56399">
    <property type="entry name" value="ADP-ribosylation"/>
    <property type="match status" value="1"/>
</dbReference>
<keyword evidence="7" id="KW-1185">Reference proteome</keyword>
<dbReference type="EMBL" id="MU004182">
    <property type="protein sequence ID" value="KAF2501380.1"/>
    <property type="molecule type" value="Genomic_DNA"/>
</dbReference>
<keyword evidence="4" id="KW-0520">NAD</keyword>
<keyword evidence="2" id="KW-0808">Transferase</keyword>
<keyword evidence="1" id="KW-0328">Glycosyltransferase</keyword>
<evidence type="ECO:0000256" key="1">
    <source>
        <dbReference type="ARBA" id="ARBA00022676"/>
    </source>
</evidence>
<reference evidence="6" key="1">
    <citation type="journal article" date="2020" name="Stud. Mycol.">
        <title>101 Dothideomycetes genomes: a test case for predicting lifestyles and emergence of pathogens.</title>
        <authorList>
            <person name="Haridas S."/>
            <person name="Albert R."/>
            <person name="Binder M."/>
            <person name="Bloem J."/>
            <person name="Labutti K."/>
            <person name="Salamov A."/>
            <person name="Andreopoulos B."/>
            <person name="Baker S."/>
            <person name="Barry K."/>
            <person name="Bills G."/>
            <person name="Bluhm B."/>
            <person name="Cannon C."/>
            <person name="Castanera R."/>
            <person name="Culley D."/>
            <person name="Daum C."/>
            <person name="Ezra D."/>
            <person name="Gonzalez J."/>
            <person name="Henrissat B."/>
            <person name="Kuo A."/>
            <person name="Liang C."/>
            <person name="Lipzen A."/>
            <person name="Lutzoni F."/>
            <person name="Magnuson J."/>
            <person name="Mondo S."/>
            <person name="Nolan M."/>
            <person name="Ohm R."/>
            <person name="Pangilinan J."/>
            <person name="Park H.-J."/>
            <person name="Ramirez L."/>
            <person name="Alfaro M."/>
            <person name="Sun H."/>
            <person name="Tritt A."/>
            <person name="Yoshinaga Y."/>
            <person name="Zwiers L.-H."/>
            <person name="Turgeon B."/>
            <person name="Goodwin S."/>
            <person name="Spatafora J."/>
            <person name="Crous P."/>
            <person name="Grigoriev I."/>
        </authorList>
    </citation>
    <scope>NUCLEOTIDE SEQUENCE</scope>
    <source>
        <strain evidence="6">CBS 269.34</strain>
    </source>
</reference>
<accession>A0A6A6RCC2</accession>
<evidence type="ECO:0000256" key="4">
    <source>
        <dbReference type="ARBA" id="ARBA00023027"/>
    </source>
</evidence>
<name>A0A6A6RCC2_9PEZI</name>
<dbReference type="Pfam" id="PF00644">
    <property type="entry name" value="PARP"/>
    <property type="match status" value="1"/>
</dbReference>
<evidence type="ECO:0000313" key="7">
    <source>
        <dbReference type="Proteomes" id="UP000799750"/>
    </source>
</evidence>
<organism evidence="6 7">
    <name type="scientific">Lophium mytilinum</name>
    <dbReference type="NCBI Taxonomy" id="390894"/>
    <lineage>
        <taxon>Eukaryota</taxon>
        <taxon>Fungi</taxon>
        <taxon>Dikarya</taxon>
        <taxon>Ascomycota</taxon>
        <taxon>Pezizomycotina</taxon>
        <taxon>Dothideomycetes</taxon>
        <taxon>Pleosporomycetidae</taxon>
        <taxon>Mytilinidiales</taxon>
        <taxon>Mytilinidiaceae</taxon>
        <taxon>Lophium</taxon>
    </lineage>
</organism>
<dbReference type="GO" id="GO:0003950">
    <property type="term" value="F:NAD+ poly-ADP-ribosyltransferase activity"/>
    <property type="evidence" value="ECO:0007669"/>
    <property type="project" value="InterPro"/>
</dbReference>
<protein>
    <recommendedName>
        <fullName evidence="5">PARP catalytic domain-containing protein</fullName>
    </recommendedName>
</protein>
<evidence type="ECO:0000313" key="6">
    <source>
        <dbReference type="EMBL" id="KAF2501380.1"/>
    </source>
</evidence>
<evidence type="ECO:0000256" key="2">
    <source>
        <dbReference type="ARBA" id="ARBA00022679"/>
    </source>
</evidence>